<name>A0A9P4QFM1_9PEZI</name>
<sequence>MDTEKGGEQTQYESEHTHVQPPKKSSGQLGAASSGPDPEAELQAQKLAERGERTAENVRYGQGISENQATVGEGEAGDGGYGRVKAGDTNEGDGVQERVAQGFGGDKDMDKEIGA</sequence>
<organism evidence="2 3">
    <name type="scientific">Polychaeton citri CBS 116435</name>
    <dbReference type="NCBI Taxonomy" id="1314669"/>
    <lineage>
        <taxon>Eukaryota</taxon>
        <taxon>Fungi</taxon>
        <taxon>Dikarya</taxon>
        <taxon>Ascomycota</taxon>
        <taxon>Pezizomycotina</taxon>
        <taxon>Dothideomycetes</taxon>
        <taxon>Dothideomycetidae</taxon>
        <taxon>Capnodiales</taxon>
        <taxon>Capnodiaceae</taxon>
        <taxon>Polychaeton</taxon>
    </lineage>
</organism>
<proteinExistence type="predicted"/>
<evidence type="ECO:0000313" key="2">
    <source>
        <dbReference type="EMBL" id="KAF2724001.1"/>
    </source>
</evidence>
<feature type="compositionally biased region" description="Basic and acidic residues" evidence="1">
    <location>
        <begin position="47"/>
        <end position="56"/>
    </location>
</feature>
<dbReference type="EMBL" id="MU003773">
    <property type="protein sequence ID" value="KAF2724001.1"/>
    <property type="molecule type" value="Genomic_DNA"/>
</dbReference>
<keyword evidence="3" id="KW-1185">Reference proteome</keyword>
<protein>
    <submittedName>
        <fullName evidence="2">Uncharacterized protein</fullName>
    </submittedName>
</protein>
<evidence type="ECO:0000256" key="1">
    <source>
        <dbReference type="SAM" id="MobiDB-lite"/>
    </source>
</evidence>
<gene>
    <name evidence="2" type="ORF">K431DRAFT_282270</name>
</gene>
<reference evidence="2" key="1">
    <citation type="journal article" date="2020" name="Stud. Mycol.">
        <title>101 Dothideomycetes genomes: a test case for predicting lifestyles and emergence of pathogens.</title>
        <authorList>
            <person name="Haridas S."/>
            <person name="Albert R."/>
            <person name="Binder M."/>
            <person name="Bloem J."/>
            <person name="Labutti K."/>
            <person name="Salamov A."/>
            <person name="Andreopoulos B."/>
            <person name="Baker S."/>
            <person name="Barry K."/>
            <person name="Bills G."/>
            <person name="Bluhm B."/>
            <person name="Cannon C."/>
            <person name="Castanera R."/>
            <person name="Culley D."/>
            <person name="Daum C."/>
            <person name="Ezra D."/>
            <person name="Gonzalez J."/>
            <person name="Henrissat B."/>
            <person name="Kuo A."/>
            <person name="Liang C."/>
            <person name="Lipzen A."/>
            <person name="Lutzoni F."/>
            <person name="Magnuson J."/>
            <person name="Mondo S."/>
            <person name="Nolan M."/>
            <person name="Ohm R."/>
            <person name="Pangilinan J."/>
            <person name="Park H.-J."/>
            <person name="Ramirez L."/>
            <person name="Alfaro M."/>
            <person name="Sun H."/>
            <person name="Tritt A."/>
            <person name="Yoshinaga Y."/>
            <person name="Zwiers L.-H."/>
            <person name="Turgeon B."/>
            <person name="Goodwin S."/>
            <person name="Spatafora J."/>
            <person name="Crous P."/>
            <person name="Grigoriev I."/>
        </authorList>
    </citation>
    <scope>NUCLEOTIDE SEQUENCE</scope>
    <source>
        <strain evidence="2">CBS 116435</strain>
    </source>
</reference>
<comment type="caution">
    <text evidence="2">The sequence shown here is derived from an EMBL/GenBank/DDBJ whole genome shotgun (WGS) entry which is preliminary data.</text>
</comment>
<dbReference type="AlphaFoldDB" id="A0A9P4QFM1"/>
<feature type="compositionally biased region" description="Basic and acidic residues" evidence="1">
    <location>
        <begin position="1"/>
        <end position="18"/>
    </location>
</feature>
<feature type="region of interest" description="Disordered" evidence="1">
    <location>
        <begin position="1"/>
        <end position="115"/>
    </location>
</feature>
<accession>A0A9P4QFM1</accession>
<feature type="compositionally biased region" description="Basic and acidic residues" evidence="1">
    <location>
        <begin position="105"/>
        <end position="115"/>
    </location>
</feature>
<dbReference type="Proteomes" id="UP000799441">
    <property type="component" value="Unassembled WGS sequence"/>
</dbReference>
<evidence type="ECO:0000313" key="3">
    <source>
        <dbReference type="Proteomes" id="UP000799441"/>
    </source>
</evidence>
<dbReference type="OrthoDB" id="5386823at2759"/>